<name>A0ABW1YKM9_9GAMM</name>
<evidence type="ECO:0000259" key="2">
    <source>
        <dbReference type="Pfam" id="PF07885"/>
    </source>
</evidence>
<dbReference type="InterPro" id="IPR013099">
    <property type="entry name" value="K_chnl_dom"/>
</dbReference>
<dbReference type="Gene3D" id="1.10.287.70">
    <property type="match status" value="1"/>
</dbReference>
<feature type="transmembrane region" description="Helical" evidence="1">
    <location>
        <begin position="20"/>
        <end position="42"/>
    </location>
</feature>
<feature type="transmembrane region" description="Helical" evidence="1">
    <location>
        <begin position="122"/>
        <end position="146"/>
    </location>
</feature>
<feature type="transmembrane region" description="Helical" evidence="1">
    <location>
        <begin position="98"/>
        <end position="116"/>
    </location>
</feature>
<proteinExistence type="predicted"/>
<gene>
    <name evidence="3" type="ORF">ACFQBM_01105</name>
</gene>
<comment type="caution">
    <text evidence="3">The sequence shown here is derived from an EMBL/GenBank/DDBJ whole genome shotgun (WGS) entry which is preliminary data.</text>
</comment>
<keyword evidence="1" id="KW-1133">Transmembrane helix</keyword>
<keyword evidence="4" id="KW-1185">Reference proteome</keyword>
<dbReference type="RefSeq" id="WP_193193035.1">
    <property type="nucleotide sequence ID" value="NZ_JACZFR010000037.1"/>
</dbReference>
<evidence type="ECO:0000313" key="4">
    <source>
        <dbReference type="Proteomes" id="UP001596425"/>
    </source>
</evidence>
<feature type="domain" description="Potassium channel" evidence="2">
    <location>
        <begin position="73"/>
        <end position="146"/>
    </location>
</feature>
<keyword evidence="1" id="KW-0812">Transmembrane</keyword>
<organism evidence="3 4">
    <name type="scientific">Microbulbifer taiwanensis</name>
    <dbReference type="NCBI Taxonomy" id="986746"/>
    <lineage>
        <taxon>Bacteria</taxon>
        <taxon>Pseudomonadati</taxon>
        <taxon>Pseudomonadota</taxon>
        <taxon>Gammaproteobacteria</taxon>
        <taxon>Cellvibrionales</taxon>
        <taxon>Microbulbiferaceae</taxon>
        <taxon>Microbulbifer</taxon>
    </lineage>
</organism>
<reference evidence="4" key="1">
    <citation type="journal article" date="2019" name="Int. J. Syst. Evol. Microbiol.">
        <title>The Global Catalogue of Microorganisms (GCM) 10K type strain sequencing project: providing services to taxonomists for standard genome sequencing and annotation.</title>
        <authorList>
            <consortium name="The Broad Institute Genomics Platform"/>
            <consortium name="The Broad Institute Genome Sequencing Center for Infectious Disease"/>
            <person name="Wu L."/>
            <person name="Ma J."/>
        </authorList>
    </citation>
    <scope>NUCLEOTIDE SEQUENCE [LARGE SCALE GENOMIC DNA]</scope>
    <source>
        <strain evidence="4">CGMCC 1.13718</strain>
    </source>
</reference>
<keyword evidence="1" id="KW-0472">Membrane</keyword>
<dbReference type="Proteomes" id="UP001596425">
    <property type="component" value="Unassembled WGS sequence"/>
</dbReference>
<evidence type="ECO:0000313" key="3">
    <source>
        <dbReference type="EMBL" id="MFC6631854.1"/>
    </source>
</evidence>
<feature type="transmembrane region" description="Helical" evidence="1">
    <location>
        <begin position="62"/>
        <end position="86"/>
    </location>
</feature>
<dbReference type="SUPFAM" id="SSF81324">
    <property type="entry name" value="Voltage-gated potassium channels"/>
    <property type="match status" value="1"/>
</dbReference>
<sequence length="153" mass="17121">MTSQADRQIGRRRWRRVFGVALLLAAGVFLFHTAVLLEVARHLSGAHSWLTREYGAANAGRILVPVCFFVLFLTHMIEAFVWGLFLRRKKLVSSLTEGIYFSSSSITALGYGDVVLQSPWRVLGPLVAINGLLMFGCSTAFLFLVLEKVWAQF</sequence>
<evidence type="ECO:0000256" key="1">
    <source>
        <dbReference type="SAM" id="Phobius"/>
    </source>
</evidence>
<accession>A0ABW1YKM9</accession>
<dbReference type="EMBL" id="JBHSVR010000001">
    <property type="protein sequence ID" value="MFC6631854.1"/>
    <property type="molecule type" value="Genomic_DNA"/>
</dbReference>
<dbReference type="Pfam" id="PF07885">
    <property type="entry name" value="Ion_trans_2"/>
    <property type="match status" value="1"/>
</dbReference>
<protein>
    <submittedName>
        <fullName evidence="3">Ion channel</fullName>
    </submittedName>
</protein>